<protein>
    <submittedName>
        <fullName evidence="1">Uncharacterized protein</fullName>
    </submittedName>
</protein>
<sequence length="142" mass="15214">MNCSSGSSWALMWPSGVVVVASHDTIALGSSAALAATVFVCSVEHTTTSTAGAVHEGRHESDSTGCSWIFTRLRVFNTFRVRCSSTGPCSASSSDLQRRPRVVGRSNRRGFVEDIVGCGFVTRMFDGQQTTRPAVCVMPRAH</sequence>
<accession>A0A5C3MWL2</accession>
<reference evidence="1 2" key="1">
    <citation type="journal article" date="2019" name="Nat. Ecol. Evol.">
        <title>Megaphylogeny resolves global patterns of mushroom evolution.</title>
        <authorList>
            <person name="Varga T."/>
            <person name="Krizsan K."/>
            <person name="Foldi C."/>
            <person name="Dima B."/>
            <person name="Sanchez-Garcia M."/>
            <person name="Sanchez-Ramirez S."/>
            <person name="Szollosi G.J."/>
            <person name="Szarkandi J.G."/>
            <person name="Papp V."/>
            <person name="Albert L."/>
            <person name="Andreopoulos W."/>
            <person name="Angelini C."/>
            <person name="Antonin V."/>
            <person name="Barry K.W."/>
            <person name="Bougher N.L."/>
            <person name="Buchanan P."/>
            <person name="Buyck B."/>
            <person name="Bense V."/>
            <person name="Catcheside P."/>
            <person name="Chovatia M."/>
            <person name="Cooper J."/>
            <person name="Damon W."/>
            <person name="Desjardin D."/>
            <person name="Finy P."/>
            <person name="Geml J."/>
            <person name="Haridas S."/>
            <person name="Hughes K."/>
            <person name="Justo A."/>
            <person name="Karasinski D."/>
            <person name="Kautmanova I."/>
            <person name="Kiss B."/>
            <person name="Kocsube S."/>
            <person name="Kotiranta H."/>
            <person name="LaButti K.M."/>
            <person name="Lechner B.E."/>
            <person name="Liimatainen K."/>
            <person name="Lipzen A."/>
            <person name="Lukacs Z."/>
            <person name="Mihaltcheva S."/>
            <person name="Morgado L.N."/>
            <person name="Niskanen T."/>
            <person name="Noordeloos M.E."/>
            <person name="Ohm R.A."/>
            <person name="Ortiz-Santana B."/>
            <person name="Ovrebo C."/>
            <person name="Racz N."/>
            <person name="Riley R."/>
            <person name="Savchenko A."/>
            <person name="Shiryaev A."/>
            <person name="Soop K."/>
            <person name="Spirin V."/>
            <person name="Szebenyi C."/>
            <person name="Tomsovsky M."/>
            <person name="Tulloss R.E."/>
            <person name="Uehling J."/>
            <person name="Grigoriev I.V."/>
            <person name="Vagvolgyi C."/>
            <person name="Papp T."/>
            <person name="Martin F.M."/>
            <person name="Miettinen O."/>
            <person name="Hibbett D.S."/>
            <person name="Nagy L.G."/>
        </authorList>
    </citation>
    <scope>NUCLEOTIDE SEQUENCE [LARGE SCALE GENOMIC DNA]</scope>
    <source>
        <strain evidence="1 2">OMC1185</strain>
    </source>
</reference>
<gene>
    <name evidence="1" type="ORF">OE88DRAFT_1085442</name>
</gene>
<evidence type="ECO:0000313" key="1">
    <source>
        <dbReference type="EMBL" id="TFK45841.1"/>
    </source>
</evidence>
<evidence type="ECO:0000313" key="2">
    <source>
        <dbReference type="Proteomes" id="UP000305948"/>
    </source>
</evidence>
<organism evidence="1 2">
    <name type="scientific">Heliocybe sulcata</name>
    <dbReference type="NCBI Taxonomy" id="5364"/>
    <lineage>
        <taxon>Eukaryota</taxon>
        <taxon>Fungi</taxon>
        <taxon>Dikarya</taxon>
        <taxon>Basidiomycota</taxon>
        <taxon>Agaricomycotina</taxon>
        <taxon>Agaricomycetes</taxon>
        <taxon>Gloeophyllales</taxon>
        <taxon>Gloeophyllaceae</taxon>
        <taxon>Heliocybe</taxon>
    </lineage>
</organism>
<name>A0A5C3MWL2_9AGAM</name>
<dbReference type="EMBL" id="ML213536">
    <property type="protein sequence ID" value="TFK45841.1"/>
    <property type="molecule type" value="Genomic_DNA"/>
</dbReference>
<keyword evidence="2" id="KW-1185">Reference proteome</keyword>
<dbReference type="Proteomes" id="UP000305948">
    <property type="component" value="Unassembled WGS sequence"/>
</dbReference>
<dbReference type="AlphaFoldDB" id="A0A5C3MWL2"/>
<proteinExistence type="predicted"/>